<proteinExistence type="predicted"/>
<gene>
    <name evidence="1" type="ORF">SAMN05192560_0155</name>
</gene>
<dbReference type="Proteomes" id="UP000198305">
    <property type="component" value="Unassembled WGS sequence"/>
</dbReference>
<protein>
    <recommendedName>
        <fullName evidence="3">DUF3465 domain-containing protein</fullName>
    </recommendedName>
</protein>
<dbReference type="RefSeq" id="WP_089374319.1">
    <property type="nucleotide sequence ID" value="NZ_FZOA01000001.1"/>
</dbReference>
<dbReference type="Pfam" id="PF11948">
    <property type="entry name" value="DUF3465"/>
    <property type="match status" value="1"/>
</dbReference>
<name>A0A238XSQ9_9PROT</name>
<sequence length="153" mass="17218">MMRLLLVVVIAVTYTLYHFGHEDSPASLPVSEQALVSAPAVAEANQRIEEAFRQHEHDVEVQSHGVVTKVLPDDNDGTRHQRFILTLDNGMTALVAHNIDLAPRLEGLKTGDEVEFKGVYEWNAKGGVIHWTHHDPRGRHAAGWLRYHGKLYQ</sequence>
<keyword evidence="2" id="KW-1185">Reference proteome</keyword>
<evidence type="ECO:0000313" key="1">
    <source>
        <dbReference type="EMBL" id="SNR61742.1"/>
    </source>
</evidence>
<evidence type="ECO:0008006" key="3">
    <source>
        <dbReference type="Google" id="ProtNLM"/>
    </source>
</evidence>
<reference evidence="2" key="1">
    <citation type="submission" date="2017-06" db="EMBL/GenBank/DDBJ databases">
        <authorList>
            <person name="Varghese N."/>
            <person name="Submissions S."/>
        </authorList>
    </citation>
    <scope>NUCLEOTIDE SEQUENCE [LARGE SCALE GENOMIC DNA]</scope>
    <source>
        <strain evidence="2">Ca-68</strain>
    </source>
</reference>
<dbReference type="InterPro" id="IPR021856">
    <property type="entry name" value="DUF3465"/>
</dbReference>
<evidence type="ECO:0000313" key="2">
    <source>
        <dbReference type="Proteomes" id="UP000198305"/>
    </source>
</evidence>
<dbReference type="OrthoDB" id="195616at2"/>
<accession>A0A238XSQ9</accession>
<dbReference type="EMBL" id="FZOA01000001">
    <property type="protein sequence ID" value="SNR61742.1"/>
    <property type="molecule type" value="Genomic_DNA"/>
</dbReference>
<dbReference type="AlphaFoldDB" id="A0A238XSQ9"/>
<organism evidence="1 2">
    <name type="scientific">Methylobacillus rhizosphaerae</name>
    <dbReference type="NCBI Taxonomy" id="551994"/>
    <lineage>
        <taxon>Bacteria</taxon>
        <taxon>Pseudomonadati</taxon>
        <taxon>Pseudomonadota</taxon>
        <taxon>Betaproteobacteria</taxon>
        <taxon>Nitrosomonadales</taxon>
        <taxon>Methylophilaceae</taxon>
        <taxon>Methylobacillus</taxon>
    </lineage>
</organism>